<dbReference type="Gene3D" id="3.30.460.40">
    <property type="match status" value="1"/>
</dbReference>
<evidence type="ECO:0008006" key="3">
    <source>
        <dbReference type="Google" id="ProtNLM"/>
    </source>
</evidence>
<dbReference type="InterPro" id="IPR043519">
    <property type="entry name" value="NT_sf"/>
</dbReference>
<reference evidence="1 2" key="1">
    <citation type="submission" date="2018-02" db="EMBL/GenBank/DDBJ databases">
        <title>The genomes of Aspergillus section Nigri reveals drivers in fungal speciation.</title>
        <authorList>
            <consortium name="DOE Joint Genome Institute"/>
            <person name="Vesth T.C."/>
            <person name="Nybo J."/>
            <person name="Theobald S."/>
            <person name="Brandl J."/>
            <person name="Frisvad J.C."/>
            <person name="Nielsen K.F."/>
            <person name="Lyhne E.K."/>
            <person name="Kogle M.E."/>
            <person name="Kuo A."/>
            <person name="Riley R."/>
            <person name="Clum A."/>
            <person name="Nolan M."/>
            <person name="Lipzen A."/>
            <person name="Salamov A."/>
            <person name="Henrissat B."/>
            <person name="Wiebenga A."/>
            <person name="De vries R.P."/>
            <person name="Grigoriev I.V."/>
            <person name="Mortensen U.H."/>
            <person name="Andersen M.R."/>
            <person name="Baker S.E."/>
        </authorList>
    </citation>
    <scope>NUCLEOTIDE SEQUENCE [LARGE SCALE GENOMIC DNA]</scope>
    <source>
        <strain evidence="1 2">CBS 707.79</strain>
    </source>
</reference>
<dbReference type="SUPFAM" id="SSF81301">
    <property type="entry name" value="Nucleotidyltransferase"/>
    <property type="match status" value="1"/>
</dbReference>
<sequence length="219" mass="24855">MAPLGHEDLRNVVSVLAQRLDSLNIDYAIMGGAATCLLSPDPSRRTQDVDLVIHVDHRKITADRLTNTLLTSFSAEFEGVNQFGHVIPAYRLHRLGAATQLVELEVFDYSSWPQRPQYNLSTATRKMLRINDQVVKLFSPEWILREKILSQYQRQGSAKEANDIRDIITMIPLTTPGIPELDFNENQECQMALGNLLQKRPALVQTLKAKIKCRTIFQN</sequence>
<dbReference type="OrthoDB" id="5419802at2759"/>
<gene>
    <name evidence="1" type="ORF">BO71DRAFT_369489</name>
</gene>
<name>A0A319DNF8_9EURO</name>
<dbReference type="VEuPathDB" id="FungiDB:BO71DRAFT_369489"/>
<evidence type="ECO:0000313" key="2">
    <source>
        <dbReference type="Proteomes" id="UP000247810"/>
    </source>
</evidence>
<dbReference type="EMBL" id="KZ825804">
    <property type="protein sequence ID" value="PYH99195.1"/>
    <property type="molecule type" value="Genomic_DNA"/>
</dbReference>
<keyword evidence="2" id="KW-1185">Reference proteome</keyword>
<protein>
    <recommendedName>
        <fullName evidence="3">Nucleotidyl transferase AbiEii/AbiGii toxin family protein</fullName>
    </recommendedName>
</protein>
<accession>A0A319DNF8</accession>
<proteinExistence type="predicted"/>
<dbReference type="Proteomes" id="UP000247810">
    <property type="component" value="Unassembled WGS sequence"/>
</dbReference>
<dbReference type="AlphaFoldDB" id="A0A319DNF8"/>
<organism evidence="1 2">
    <name type="scientific">Aspergillus ellipticus CBS 707.79</name>
    <dbReference type="NCBI Taxonomy" id="1448320"/>
    <lineage>
        <taxon>Eukaryota</taxon>
        <taxon>Fungi</taxon>
        <taxon>Dikarya</taxon>
        <taxon>Ascomycota</taxon>
        <taxon>Pezizomycotina</taxon>
        <taxon>Eurotiomycetes</taxon>
        <taxon>Eurotiomycetidae</taxon>
        <taxon>Eurotiales</taxon>
        <taxon>Aspergillaceae</taxon>
        <taxon>Aspergillus</taxon>
        <taxon>Aspergillus subgen. Circumdati</taxon>
    </lineage>
</organism>
<evidence type="ECO:0000313" key="1">
    <source>
        <dbReference type="EMBL" id="PYH99195.1"/>
    </source>
</evidence>